<sequence>MQKQTQKIILWLITIAVLCGSSPLPALADTVGEFSTNYSLKRVGAGWRGDDYPGRFLVYSEGQVTLSEKSQQALTGEAAVPHEAGELQDYLGTHKKYGHTATTLRDGRVLIAGGIESKGRATSHAFIYTPEDEFVTPTDNMRLPRAFHTATLLPDGNVLLLGGEIVTDSPIPFKAVWGLGLLHENTYTGEVFMVKERKFVWLKDYFKNTGVYDGDDIRSGYLANMFTGRKGHQAVLVPGTDKVLILGGETESFWSHDPEQPDSTMTQHFSGAAPSYNFLQQKTTGDGIIEVETSVSPRTIGVGERAALRVKVSTPEVEGLAPPARAHMTLTIQGGGRFLRLTSGTFVEQDLSNVEQRDILGRTYQVEATLYPSYPFSYTYYIGIAGDEDFEFRNAIGIDVQISWGNRTVRTMEFVKRRGGTTSSTPDTNVINIDGNTFGAPLSQDAPTSVRPTNGNSNTSTSPDVLTKLRELYNYARFSFTRPPGAYSGVKLGGWLFSVTYDKQQIYLPNFSTDERSDSGKIQPTNFLGSIKERIIKAIADWRGSPGYLSQSYYLQDGEILNLTTGRFEPLSEPISTDANLVAVPLTDGQVLLTGGQLTSVVIYDGFKDTFTAQGELRYPRGQGMVPLIQYDNKNQPQKVYLVGGEFYSRVDELDWFFFIQHLKQEEHLSNADIGAIIGRPATILEWLSISNIDRKIVSEWRDDNIAPFDIYNVVTGQMEKVDTPAVVGPLHDDFKETLENKLDKTLSDQETQDVATKKGLSLWDRLTRIGLFSYANTLLDAYSAAATPFQSTLTTSTRWEKNQYILTSPNNGMFVYDLDENTWEPLSIFQWTATARKAGIFKEEKAGVKVATIKVDHNGNPLPDWLLNPYAARYNQLSGKTDQYFSQNGYCEVPALSDQPVPVYATATRLEDGILFLGGRGKLYGATDPSIWVGAPTGPDGLPIDLDADIAGGSSLAVIQAMISNPAVFLGLPLFTGVWGAFFGASAFMQGFLDTMAASKINQQEANDYIDEFSGDTANILIPYFDSLYDAWKFTKSTDVKRGDKMACISGNDYTPPSAGIGQPATPSGQQPGANNEILSDKIAPLNSVKADSYGNKILISASANSIPTDGTPVYIDAKVVDSSGQAFIKPITLREAETYPNSSVIVNPALVINPPTTFSVWSSRIERTQSDPADPWSGPVKKQNLYIYVSADEYETIYKPKITKIINDLKVIVPKYGLPSDATPLVTGGTNGQYAVPGLLIFQQNPDGTYSQQHNLPLVVGSAKYAVVYLGGRPNRFESISINGATGSAVSPASQISLYYADQTSADTRPKTSEQLSSGYAAEGTNLYGSGSLVFSQTRMPTSSAKSLHVTLSLATESAKRSAKLGWPKLPPVQLGLNLNPTSVRISQNGKVTSATSGGTDNIYNRSYFDLVWSGTADDAKVEFNVVYLGGRTDRFVSFAISKNYSYPGNVPGVNIQKSLYFDDQEYFINSLSDMVKEGLNKI</sequence>
<accession>A0A1F4NRM0</accession>
<evidence type="ECO:0000313" key="3">
    <source>
        <dbReference type="Proteomes" id="UP000178085"/>
    </source>
</evidence>
<comment type="caution">
    <text evidence="2">The sequence shown here is derived from an EMBL/GenBank/DDBJ whole genome shotgun (WGS) entry which is preliminary data.</text>
</comment>
<dbReference type="Proteomes" id="UP000178085">
    <property type="component" value="Unassembled WGS sequence"/>
</dbReference>
<dbReference type="SUPFAM" id="SSF117281">
    <property type="entry name" value="Kelch motif"/>
    <property type="match status" value="2"/>
</dbReference>
<gene>
    <name evidence="2" type="ORF">A3K51_01605</name>
</gene>
<protein>
    <submittedName>
        <fullName evidence="2">Uncharacterized protein</fullName>
    </submittedName>
</protein>
<dbReference type="Gene3D" id="2.120.10.80">
    <property type="entry name" value="Kelch-type beta propeller"/>
    <property type="match status" value="1"/>
</dbReference>
<feature type="chain" id="PRO_5009512974" evidence="1">
    <location>
        <begin position="29"/>
        <end position="1485"/>
    </location>
</feature>
<feature type="signal peptide" evidence="1">
    <location>
        <begin position="1"/>
        <end position="28"/>
    </location>
</feature>
<organism evidence="2 3">
    <name type="scientific">candidate division Kazan bacterium RIFCSPLOWO2_01_FULL_45_19</name>
    <dbReference type="NCBI Taxonomy" id="1798538"/>
    <lineage>
        <taxon>Bacteria</taxon>
        <taxon>Bacteria division Kazan-3B-28</taxon>
    </lineage>
</organism>
<dbReference type="InterPro" id="IPR015915">
    <property type="entry name" value="Kelch-typ_b-propeller"/>
</dbReference>
<evidence type="ECO:0000313" key="2">
    <source>
        <dbReference type="EMBL" id="OGB73532.1"/>
    </source>
</evidence>
<dbReference type="EMBL" id="METD01000001">
    <property type="protein sequence ID" value="OGB73532.1"/>
    <property type="molecule type" value="Genomic_DNA"/>
</dbReference>
<name>A0A1F4NRM0_UNCK3</name>
<keyword evidence="1" id="KW-0732">Signal</keyword>
<proteinExistence type="predicted"/>
<evidence type="ECO:0000256" key="1">
    <source>
        <dbReference type="SAM" id="SignalP"/>
    </source>
</evidence>
<reference evidence="2 3" key="1">
    <citation type="journal article" date="2016" name="Nat. Commun.">
        <title>Thousands of microbial genomes shed light on interconnected biogeochemical processes in an aquifer system.</title>
        <authorList>
            <person name="Anantharaman K."/>
            <person name="Brown C.T."/>
            <person name="Hug L.A."/>
            <person name="Sharon I."/>
            <person name="Castelle C.J."/>
            <person name="Probst A.J."/>
            <person name="Thomas B.C."/>
            <person name="Singh A."/>
            <person name="Wilkins M.J."/>
            <person name="Karaoz U."/>
            <person name="Brodie E.L."/>
            <person name="Williams K.H."/>
            <person name="Hubbard S.S."/>
            <person name="Banfield J.F."/>
        </authorList>
    </citation>
    <scope>NUCLEOTIDE SEQUENCE [LARGE SCALE GENOMIC DNA]</scope>
</reference>